<evidence type="ECO:0000313" key="10">
    <source>
        <dbReference type="Proteomes" id="UP000290189"/>
    </source>
</evidence>
<comment type="catalytic activity">
    <reaction evidence="6">
        <text>a 5'-end (N(7)-methyl 5'-triphosphoguanosine)-(2'-O-methyl-ribonucleoside)-(ribonucleotide) in mRNA + S-adenosyl-L-methionine = a 5'-end (N(7)-methyl 5'-triphosphoguanosine)-(2'-O-methyl-ribonucleoside)-(2'-O-methyl-ribonucleotide) in mRNA + S-adenosyl-L-homocysteine + H(+)</text>
        <dbReference type="Rhea" id="RHEA:67024"/>
        <dbReference type="Rhea" id="RHEA-COMP:17169"/>
        <dbReference type="Rhea" id="RHEA-COMP:17170"/>
        <dbReference type="ChEBI" id="CHEBI:15378"/>
        <dbReference type="ChEBI" id="CHEBI:57856"/>
        <dbReference type="ChEBI" id="CHEBI:59789"/>
        <dbReference type="ChEBI" id="CHEBI:167612"/>
        <dbReference type="ChEBI" id="CHEBI:167614"/>
        <dbReference type="EC" id="2.1.1.296"/>
    </reaction>
</comment>
<dbReference type="Pfam" id="PF01728">
    <property type="entry name" value="FtsJ"/>
    <property type="match status" value="1"/>
</dbReference>
<feature type="region of interest" description="Disordered" evidence="7">
    <location>
        <begin position="618"/>
        <end position="668"/>
    </location>
</feature>
<keyword evidence="3" id="KW-0489">Methyltransferase</keyword>
<evidence type="ECO:0000256" key="6">
    <source>
        <dbReference type="ARBA" id="ARBA00049477"/>
    </source>
</evidence>
<evidence type="ECO:0000256" key="2">
    <source>
        <dbReference type="ARBA" id="ARBA00021134"/>
    </source>
</evidence>
<keyword evidence="9" id="KW-0496">Mitochondrion</keyword>
<dbReference type="GO" id="GO:0004483">
    <property type="term" value="F:methyltransferase cap1 activity"/>
    <property type="evidence" value="ECO:0007669"/>
    <property type="project" value="UniProtKB-ARBA"/>
</dbReference>
<evidence type="ECO:0000259" key="8">
    <source>
        <dbReference type="PROSITE" id="PS51614"/>
    </source>
</evidence>
<dbReference type="EC" id="2.1.1.296" evidence="1"/>
<evidence type="ECO:0000256" key="5">
    <source>
        <dbReference type="ARBA" id="ARBA00022691"/>
    </source>
</evidence>
<dbReference type="GO" id="GO:0005737">
    <property type="term" value="C:cytoplasm"/>
    <property type="evidence" value="ECO:0007669"/>
    <property type="project" value="TreeGrafter"/>
</dbReference>
<gene>
    <name evidence="9" type="ORF">PLBR_LOCUS1420</name>
</gene>
<dbReference type="PROSITE" id="PS51614">
    <property type="entry name" value="SAM_MT_ADRIFT"/>
    <property type="match status" value="1"/>
</dbReference>
<reference evidence="9 10" key="1">
    <citation type="submission" date="2018-03" db="EMBL/GenBank/DDBJ databases">
        <authorList>
            <person name="Fogelqvist J."/>
        </authorList>
    </citation>
    <scope>NUCLEOTIDE SEQUENCE [LARGE SCALE GENOMIC DNA]</scope>
</reference>
<dbReference type="AlphaFoldDB" id="A0A3P3Y1Z3"/>
<evidence type="ECO:0000256" key="4">
    <source>
        <dbReference type="ARBA" id="ARBA00022679"/>
    </source>
</evidence>
<feature type="region of interest" description="Disordered" evidence="7">
    <location>
        <begin position="92"/>
        <end position="112"/>
    </location>
</feature>
<dbReference type="GO" id="GO:0006370">
    <property type="term" value="P:7-methylguanosine mRNA capping"/>
    <property type="evidence" value="ECO:0007669"/>
    <property type="project" value="InterPro"/>
</dbReference>
<dbReference type="GO" id="GO:0004484">
    <property type="term" value="F:mRNA guanylyltransferase activity"/>
    <property type="evidence" value="ECO:0007669"/>
    <property type="project" value="InterPro"/>
</dbReference>
<protein>
    <recommendedName>
        <fullName evidence="2">Cap-specific mRNA (nucleoside-2'-O-)-methyltransferase 2</fullName>
        <ecNumber evidence="1">2.1.1.296</ecNumber>
    </recommendedName>
</protein>
<dbReference type="InterPro" id="IPR050851">
    <property type="entry name" value="mRNA_Cap_2O-Ribose_MeTrfase"/>
</dbReference>
<name>A0A3P3Y1Z3_PLABS</name>
<keyword evidence="4" id="KW-0808">Transferase</keyword>
<evidence type="ECO:0000256" key="1">
    <source>
        <dbReference type="ARBA" id="ARBA00012770"/>
    </source>
</evidence>
<dbReference type="GO" id="GO:0120550">
    <property type="term" value="F:methyltransferase cap2 activity"/>
    <property type="evidence" value="ECO:0007669"/>
    <property type="project" value="UniProtKB-EC"/>
</dbReference>
<evidence type="ECO:0000256" key="3">
    <source>
        <dbReference type="ARBA" id="ARBA00022603"/>
    </source>
</evidence>
<dbReference type="GO" id="GO:0032259">
    <property type="term" value="P:methylation"/>
    <property type="evidence" value="ECO:0007669"/>
    <property type="project" value="UniProtKB-KW"/>
</dbReference>
<dbReference type="GO" id="GO:0005634">
    <property type="term" value="C:nucleus"/>
    <property type="evidence" value="ECO:0007669"/>
    <property type="project" value="TreeGrafter"/>
</dbReference>
<dbReference type="GO" id="GO:0005524">
    <property type="term" value="F:ATP binding"/>
    <property type="evidence" value="ECO:0007669"/>
    <property type="project" value="InterPro"/>
</dbReference>
<dbReference type="Pfam" id="PF01331">
    <property type="entry name" value="mRNA_cap_enzyme"/>
    <property type="match status" value="1"/>
</dbReference>
<dbReference type="Gene3D" id="3.30.470.30">
    <property type="entry name" value="DNA ligase/mRNA capping enzyme"/>
    <property type="match status" value="1"/>
</dbReference>
<dbReference type="InterPro" id="IPR001339">
    <property type="entry name" value="mRNA_cap_enzyme_adenylation"/>
</dbReference>
<sequence>MHRSTPRRPSSMRAAKTRQIVRGVRMTDAKKGVAGGTAAPDLWVEEVALLAAYARARARQPANAASPQPVVRVAPVSTTASKPSIEEVAKALQSQNQKTKASAHPPKHRPKRMKIAVTAETTAPRPDVHGETISSNPYETLSFPKSLQSASVSLSGIPKRPRDSGLLPSLEKAMHIFDSDGSLFKKRVPLPSSVGAALDPSWIMSVKSRHMDELDQAKSDLCATKNQLDPLVAKFGRDSWSQHTAALNPSGLVVRQLRQAAHIEMGTNAWTKLFEIVAQFPDSIPSTAVRRGQIRSLHLCEAPGAFVCALNHYVRTQFPDVVFNWYASSLNPYHDANENVWMVRDDKFIKKTRQHWLFGADDTGQMMDINNIRDIWRRVGANEESLVDIVTADGSLDSIAQPNEEETVSLPLIYAEVVCALGCLNLGGTLIFKVFSLLESQSISLVYLISALFGSVDVVKPMTSRPANGELYVVARDYRGAPATLLDRLCHFVSDPSSFPVDLAIVDYEHIPSDFVDQAVSAALYFQKFQIEAIDANVAHFHKMSQQERDDFQGARWKVAHQFLADFNVKPLPPTSRLIHDEYVDGTRGASIPTSHHGNNPVHGRGTTDAAVLHYLHPGDERSGSVRGKRPRQAEATTPVEMSPASSSPMIPTPSSVSSGESPSPNVSRSYMVKCPAMADRLEEIAFNLMNAPFDTVAQRLQGSALRESDLSVISASSYCMTWLPAAPLSFLFILAEGSFIFPLDRSSAPIRVQELEFPRRKKGGFVDQTIACGHLVCDVDAQDKIDRFLITDVLVFEGHHLVSEALQLRLEIARVELINPLKQRALDAGQKPPLSLRAMPVFSLEQIAPLQSILKSVTHDTRGIVLLRTAKRTGADSVARYTVDIAGRSSAPSSETFPEDALFAAIRTLTKHA</sequence>
<accession>A0A3P3Y1Z3</accession>
<organism evidence="9 10">
    <name type="scientific">Plasmodiophora brassicae</name>
    <name type="common">Clubroot disease agent</name>
    <dbReference type="NCBI Taxonomy" id="37360"/>
    <lineage>
        <taxon>Eukaryota</taxon>
        <taxon>Sar</taxon>
        <taxon>Rhizaria</taxon>
        <taxon>Endomyxa</taxon>
        <taxon>Phytomyxea</taxon>
        <taxon>Plasmodiophorida</taxon>
        <taxon>Plasmodiophoridae</taxon>
        <taxon>Plasmodiophora</taxon>
    </lineage>
</organism>
<proteinExistence type="predicted"/>
<dbReference type="InterPro" id="IPR029063">
    <property type="entry name" value="SAM-dependent_MTases_sf"/>
</dbReference>
<keyword evidence="5" id="KW-0949">S-adenosyl-L-methionine</keyword>
<dbReference type="SUPFAM" id="SSF53335">
    <property type="entry name" value="S-adenosyl-L-methionine-dependent methyltransferases"/>
    <property type="match status" value="1"/>
</dbReference>
<geneLocation type="mitochondrion" evidence="9"/>
<dbReference type="PANTHER" id="PTHR16121">
    <property type="entry name" value="CAP-SPECIFIC MRNA (NUCLEOSIDE-2'-O-)-METHYLTRANSFERASE 1-RELATED"/>
    <property type="match status" value="1"/>
</dbReference>
<dbReference type="Proteomes" id="UP000290189">
    <property type="component" value="Unassembled WGS sequence"/>
</dbReference>
<dbReference type="EMBL" id="OVEO01000002">
    <property type="protein sequence ID" value="SPQ94205.1"/>
    <property type="molecule type" value="Genomic_DNA"/>
</dbReference>
<dbReference type="InterPro" id="IPR002877">
    <property type="entry name" value="RNA_MeTrfase_FtsJ_dom"/>
</dbReference>
<dbReference type="InterPro" id="IPR025807">
    <property type="entry name" value="Adrift-typ_MeTrfase"/>
</dbReference>
<dbReference type="Gene3D" id="3.40.50.12760">
    <property type="match status" value="1"/>
</dbReference>
<evidence type="ECO:0000313" key="9">
    <source>
        <dbReference type="EMBL" id="SPQ94205.1"/>
    </source>
</evidence>
<dbReference type="PANTHER" id="PTHR16121:SF2">
    <property type="entry name" value="CAP-SPECIFIC MRNA (NUCLEOSIDE-2'-O-)-METHYLTRANSFERASE 2"/>
    <property type="match status" value="1"/>
</dbReference>
<feature type="domain" description="Adrift-type SAM-dependent 2'-O-MTase" evidence="8">
    <location>
        <begin position="264"/>
        <end position="480"/>
    </location>
</feature>
<feature type="compositionally biased region" description="Low complexity" evidence="7">
    <location>
        <begin position="653"/>
        <end position="668"/>
    </location>
</feature>
<evidence type="ECO:0000256" key="7">
    <source>
        <dbReference type="SAM" id="MobiDB-lite"/>
    </source>
</evidence>